<name>A0ABQ3UQI8_9CHLR</name>
<dbReference type="InterPro" id="IPR049490">
    <property type="entry name" value="C883_1060-like_KR_N"/>
</dbReference>
<dbReference type="PROSITE" id="PS00012">
    <property type="entry name" value="PHOSPHOPANTETHEINE"/>
    <property type="match status" value="1"/>
</dbReference>
<dbReference type="SUPFAM" id="SSF47336">
    <property type="entry name" value="ACP-like"/>
    <property type="match status" value="1"/>
</dbReference>
<dbReference type="SMART" id="SM01294">
    <property type="entry name" value="PKS_PP_betabranch"/>
    <property type="match status" value="1"/>
</dbReference>
<dbReference type="SUPFAM" id="SSF51735">
    <property type="entry name" value="NAD(P)-binding Rossmann-fold domains"/>
    <property type="match status" value="3"/>
</dbReference>
<dbReference type="SMART" id="SM00822">
    <property type="entry name" value="PKS_KR"/>
    <property type="match status" value="1"/>
</dbReference>
<reference evidence="5 6" key="1">
    <citation type="journal article" date="2021" name="Int. J. Syst. Evol. Microbiol.">
        <title>Reticulibacter mediterranei gen. nov., sp. nov., within the new family Reticulibacteraceae fam. nov., and Ktedonospora formicarum gen. nov., sp. nov., Ktedonobacter robiniae sp. nov., Dictyobacter formicarum sp. nov. and Dictyobacter arantiisoli sp. nov., belonging to the class Ktedonobacteria.</title>
        <authorList>
            <person name="Yabe S."/>
            <person name="Zheng Y."/>
            <person name="Wang C.M."/>
            <person name="Sakai Y."/>
            <person name="Abe K."/>
            <person name="Yokota A."/>
            <person name="Donadio S."/>
            <person name="Cavaletti L."/>
            <person name="Monciardini P."/>
        </authorList>
    </citation>
    <scope>NUCLEOTIDE SEQUENCE [LARGE SCALE GENOMIC DNA]</scope>
    <source>
        <strain evidence="5 6">SOSP1-30</strain>
    </source>
</reference>
<organism evidence="5 6">
    <name type="scientific">Ktedonobacter robiniae</name>
    <dbReference type="NCBI Taxonomy" id="2778365"/>
    <lineage>
        <taxon>Bacteria</taxon>
        <taxon>Bacillati</taxon>
        <taxon>Chloroflexota</taxon>
        <taxon>Ktedonobacteria</taxon>
        <taxon>Ktedonobacterales</taxon>
        <taxon>Ktedonobacteraceae</taxon>
        <taxon>Ktedonobacter</taxon>
    </lineage>
</organism>
<protein>
    <recommendedName>
        <fullName evidence="4">Carrier domain-containing protein</fullName>
    </recommendedName>
</protein>
<dbReference type="EMBL" id="BNJG01000001">
    <property type="protein sequence ID" value="GHO54872.1"/>
    <property type="molecule type" value="Genomic_DNA"/>
</dbReference>
<dbReference type="CDD" id="cd08955">
    <property type="entry name" value="KR_2_FAS_SDR_x"/>
    <property type="match status" value="1"/>
</dbReference>
<dbReference type="InterPro" id="IPR036736">
    <property type="entry name" value="ACP-like_sf"/>
</dbReference>
<keyword evidence="1" id="KW-0596">Phosphopantetheine</keyword>
<dbReference type="CDD" id="cd05195">
    <property type="entry name" value="enoyl_red"/>
    <property type="match status" value="1"/>
</dbReference>
<gene>
    <name evidence="5" type="ORF">KSB_33470</name>
</gene>
<keyword evidence="2" id="KW-0597">Phosphoprotein</keyword>
<dbReference type="InterPro" id="IPR020806">
    <property type="entry name" value="PKS_PP-bd"/>
</dbReference>
<dbReference type="Pfam" id="PF08659">
    <property type="entry name" value="KR"/>
    <property type="match status" value="1"/>
</dbReference>
<dbReference type="InterPro" id="IPR036291">
    <property type="entry name" value="NAD(P)-bd_dom_sf"/>
</dbReference>
<evidence type="ECO:0000313" key="6">
    <source>
        <dbReference type="Proteomes" id="UP000654345"/>
    </source>
</evidence>
<dbReference type="PROSITE" id="PS50075">
    <property type="entry name" value="CARRIER"/>
    <property type="match status" value="1"/>
</dbReference>
<accession>A0ABQ3UQI8</accession>
<dbReference type="InterPro" id="IPR006162">
    <property type="entry name" value="Ppantetheine_attach_site"/>
</dbReference>
<dbReference type="SUPFAM" id="SSF50129">
    <property type="entry name" value="GroES-like"/>
    <property type="match status" value="1"/>
</dbReference>
<sequence length="997" mass="108899">MSALLTNQQWHDVLSASGFAAVTELSPHPETDLPEQAVFLAQKPFLMQEERPIAVSPATYLIFADDMGLAAAMQTQLHTSSTILVQKGEQFQQLSPDRFLIRPCSREDLHTLIETLEGGCPEHIVYLWGLDSPAGEVTPSLLKESVDTVCLSLLFLVQVLQQKIPNGPRLSIVTSGVQPLSSENGASSIVQAPLYGLVRVLASEHPELPSKLITLSEAKAGIYSSTEIQALCDELQIQTNDAEILLRDSARFVNRIERVPLSERLRSDRVLADPSMSFHLETTASGTLDALQLSTNARRSPGPGEVEIAIAATSLNFKDVALVMGLIPAEPGDGKEEITLGIECAGTIVSVGEGVIDLQIGDEVIAMAANCFAPFVTTDARLVARKPALWSIEEAATVTAVFMTAYYALHRLAHLRKGERVLIHSAAGGVGLAAIQIVQAAGGEIFATAGSPEKRAYLHALGVQHVLDSRSLSFADEIMRLTNGEGIDIVLNSLSGSAAEKSLSVLRSFGRFLEIGKRDFFENKKLGLRPFGRCLSYFAIDLGRMLVEDRDTVRTLLQELAGLFEQGIYRPLPYEVFQLAQIQDAFRYMLQSRHIGKLVVNLQRQYASVLHKSVTQTLALRPDASYLVTGGLGGFGLATAAWLAAHGARHLVLVSRRGQPLPEDLPIIEALRAAGIQLLMEAVDVTEEDAVKALLDKIQTAFPPLRGLFHAAMVLDDRPLAQLDEAAWTKALAPKMLGAWNLHLHTRHLPLDFFVLYSSASTLVGNQGQGNYVAGNLFLEKLAHYRRAQGLPAFSIGWGALNEVGYVSRNAATLHHLDLNGIQAMQPQQALDLFGYVIQREREHACIAVLDWEKLNAACPSSLSRTRWSHLLPRAQEESSGGTCIPALVEMTPEERLNSLSTSFLQKLGQVLGCSISDIDPQQSLTDLGLDSLMAMELRNRIKQDLHIDIPTVQLLRPQSIADLVSWMMRQFSSKESSRQATRHVPTPSAKEAVLKH</sequence>
<dbReference type="SMART" id="SM00829">
    <property type="entry name" value="PKS_ER"/>
    <property type="match status" value="1"/>
</dbReference>
<dbReference type="Gene3D" id="1.10.1200.10">
    <property type="entry name" value="ACP-like"/>
    <property type="match status" value="1"/>
</dbReference>
<keyword evidence="6" id="KW-1185">Reference proteome</keyword>
<dbReference type="InterPro" id="IPR057326">
    <property type="entry name" value="KR_dom"/>
</dbReference>
<dbReference type="InterPro" id="IPR050091">
    <property type="entry name" value="PKS_NRPS_Biosynth_Enz"/>
</dbReference>
<proteinExistence type="predicted"/>
<dbReference type="InterPro" id="IPR020843">
    <property type="entry name" value="ER"/>
</dbReference>
<evidence type="ECO:0000259" key="4">
    <source>
        <dbReference type="PROSITE" id="PS50075"/>
    </source>
</evidence>
<feature type="domain" description="Carrier" evidence="4">
    <location>
        <begin position="891"/>
        <end position="972"/>
    </location>
</feature>
<comment type="caution">
    <text evidence="5">The sequence shown here is derived from an EMBL/GenBank/DDBJ whole genome shotgun (WGS) entry which is preliminary data.</text>
</comment>
<dbReference type="RefSeq" id="WP_201371535.1">
    <property type="nucleotide sequence ID" value="NZ_BNJG01000001.1"/>
</dbReference>
<dbReference type="Pfam" id="PF21394">
    <property type="entry name" value="Beta-ketacyl_N"/>
    <property type="match status" value="1"/>
</dbReference>
<dbReference type="SMART" id="SM00823">
    <property type="entry name" value="PKS_PP"/>
    <property type="match status" value="1"/>
</dbReference>
<dbReference type="Proteomes" id="UP000654345">
    <property type="component" value="Unassembled WGS sequence"/>
</dbReference>
<evidence type="ECO:0000256" key="2">
    <source>
        <dbReference type="ARBA" id="ARBA00022553"/>
    </source>
</evidence>
<evidence type="ECO:0000313" key="5">
    <source>
        <dbReference type="EMBL" id="GHO54872.1"/>
    </source>
</evidence>
<dbReference type="Gene3D" id="3.40.50.720">
    <property type="entry name" value="NAD(P)-binding Rossmann-like Domain"/>
    <property type="match status" value="3"/>
</dbReference>
<evidence type="ECO:0000256" key="1">
    <source>
        <dbReference type="ARBA" id="ARBA00022450"/>
    </source>
</evidence>
<dbReference type="Gene3D" id="3.90.180.10">
    <property type="entry name" value="Medium-chain alcohol dehydrogenases, catalytic domain"/>
    <property type="match status" value="1"/>
</dbReference>
<dbReference type="InterPro" id="IPR013154">
    <property type="entry name" value="ADH-like_N"/>
</dbReference>
<dbReference type="Pfam" id="PF13602">
    <property type="entry name" value="ADH_zinc_N_2"/>
    <property type="match status" value="1"/>
</dbReference>
<dbReference type="InterPro" id="IPR013968">
    <property type="entry name" value="PKS_KR"/>
</dbReference>
<dbReference type="PANTHER" id="PTHR43775:SF37">
    <property type="entry name" value="SI:DKEY-61P9.11"/>
    <property type="match status" value="1"/>
</dbReference>
<dbReference type="Pfam" id="PF00550">
    <property type="entry name" value="PP-binding"/>
    <property type="match status" value="1"/>
</dbReference>
<feature type="region of interest" description="Disordered" evidence="3">
    <location>
        <begin position="976"/>
        <end position="997"/>
    </location>
</feature>
<dbReference type="PANTHER" id="PTHR43775">
    <property type="entry name" value="FATTY ACID SYNTHASE"/>
    <property type="match status" value="1"/>
</dbReference>
<dbReference type="InterPro" id="IPR009081">
    <property type="entry name" value="PP-bd_ACP"/>
</dbReference>
<evidence type="ECO:0000256" key="3">
    <source>
        <dbReference type="SAM" id="MobiDB-lite"/>
    </source>
</evidence>
<dbReference type="Pfam" id="PF08240">
    <property type="entry name" value="ADH_N"/>
    <property type="match status" value="1"/>
</dbReference>
<dbReference type="InterPro" id="IPR011032">
    <property type="entry name" value="GroES-like_sf"/>
</dbReference>